<dbReference type="RefSeq" id="WP_265263980.1">
    <property type="nucleotide sequence ID" value="NZ_JAIHOM010000031.1"/>
</dbReference>
<evidence type="ECO:0000313" key="14">
    <source>
        <dbReference type="EMBL" id="MCW6036235.1"/>
    </source>
</evidence>
<dbReference type="Pfam" id="PF01554">
    <property type="entry name" value="MatE"/>
    <property type="match status" value="2"/>
</dbReference>
<keyword evidence="15" id="KW-1185">Reference proteome</keyword>
<evidence type="ECO:0000256" key="8">
    <source>
        <dbReference type="ARBA" id="ARBA00022692"/>
    </source>
</evidence>
<keyword evidence="6" id="KW-0050">Antiport</keyword>
<feature type="transmembrane region" description="Helical" evidence="13">
    <location>
        <begin position="94"/>
        <end position="112"/>
    </location>
</feature>
<dbReference type="CDD" id="cd13131">
    <property type="entry name" value="MATE_NorM_like"/>
    <property type="match status" value="1"/>
</dbReference>
<dbReference type="InterPro" id="IPR002528">
    <property type="entry name" value="MATE_fam"/>
</dbReference>
<keyword evidence="5" id="KW-0813">Transport</keyword>
<evidence type="ECO:0000256" key="10">
    <source>
        <dbReference type="ARBA" id="ARBA00023065"/>
    </source>
</evidence>
<evidence type="ECO:0000256" key="1">
    <source>
        <dbReference type="ARBA" id="ARBA00003408"/>
    </source>
</evidence>
<gene>
    <name evidence="14" type="ORF">K4A83_08110</name>
</gene>
<feature type="transmembrane region" description="Helical" evidence="13">
    <location>
        <begin position="53"/>
        <end position="82"/>
    </location>
</feature>
<keyword evidence="8 13" id="KW-0812">Transmembrane</keyword>
<feature type="transmembrane region" description="Helical" evidence="13">
    <location>
        <begin position="421"/>
        <end position="444"/>
    </location>
</feature>
<feature type="transmembrane region" description="Helical" evidence="13">
    <location>
        <begin position="317"/>
        <end position="338"/>
    </location>
</feature>
<reference evidence="14 15" key="1">
    <citation type="submission" date="2021-08" db="EMBL/GenBank/DDBJ databases">
        <title>Draft genome sequence of Spirulina subsalsa with high tolerance to salinity and hype-accumulation of phycocyanin.</title>
        <authorList>
            <person name="Pei H."/>
            <person name="Jiang L."/>
        </authorList>
    </citation>
    <scope>NUCLEOTIDE SEQUENCE [LARGE SCALE GENOMIC DNA]</scope>
    <source>
        <strain evidence="14 15">FACHB-351</strain>
    </source>
</reference>
<dbReference type="PANTHER" id="PTHR43298">
    <property type="entry name" value="MULTIDRUG RESISTANCE PROTEIN NORM-RELATED"/>
    <property type="match status" value="1"/>
</dbReference>
<dbReference type="InterPro" id="IPR048279">
    <property type="entry name" value="MdtK-like"/>
</dbReference>
<evidence type="ECO:0000256" key="11">
    <source>
        <dbReference type="ARBA" id="ARBA00023136"/>
    </source>
</evidence>
<comment type="caution">
    <text evidence="14">The sequence shown here is derived from an EMBL/GenBank/DDBJ whole genome shotgun (WGS) entry which is preliminary data.</text>
</comment>
<comment type="subcellular location">
    <subcellularLocation>
        <location evidence="2">Cell membrane</location>
        <topology evidence="2">Multi-pass membrane protein</topology>
    </subcellularLocation>
</comment>
<evidence type="ECO:0000313" key="15">
    <source>
        <dbReference type="Proteomes" id="UP001526426"/>
    </source>
</evidence>
<accession>A0ABT3L5F5</accession>
<evidence type="ECO:0000256" key="2">
    <source>
        <dbReference type="ARBA" id="ARBA00004651"/>
    </source>
</evidence>
<name>A0ABT3L5F5_9CYAN</name>
<keyword evidence="11 13" id="KW-0472">Membrane</keyword>
<dbReference type="Proteomes" id="UP001526426">
    <property type="component" value="Unassembled WGS sequence"/>
</dbReference>
<evidence type="ECO:0000256" key="13">
    <source>
        <dbReference type="SAM" id="Phobius"/>
    </source>
</evidence>
<organism evidence="14 15">
    <name type="scientific">Spirulina subsalsa FACHB-351</name>
    <dbReference type="NCBI Taxonomy" id="234711"/>
    <lineage>
        <taxon>Bacteria</taxon>
        <taxon>Bacillati</taxon>
        <taxon>Cyanobacteriota</taxon>
        <taxon>Cyanophyceae</taxon>
        <taxon>Spirulinales</taxon>
        <taxon>Spirulinaceae</taxon>
        <taxon>Spirulina</taxon>
    </lineage>
</organism>
<evidence type="ECO:0000256" key="5">
    <source>
        <dbReference type="ARBA" id="ARBA00022448"/>
    </source>
</evidence>
<evidence type="ECO:0000256" key="9">
    <source>
        <dbReference type="ARBA" id="ARBA00022989"/>
    </source>
</evidence>
<comment type="similarity">
    <text evidence="3">Belongs to the multi antimicrobial extrusion (MATE) (TC 2.A.66.1) family.</text>
</comment>
<dbReference type="NCBIfam" id="TIGR00797">
    <property type="entry name" value="matE"/>
    <property type="match status" value="1"/>
</dbReference>
<dbReference type="PANTHER" id="PTHR43298:SF2">
    <property type="entry name" value="FMN_FAD EXPORTER YEEO-RELATED"/>
    <property type="match status" value="1"/>
</dbReference>
<comment type="function">
    <text evidence="1">Multidrug efflux pump.</text>
</comment>
<feature type="transmembrane region" description="Helical" evidence="13">
    <location>
        <begin position="393"/>
        <end position="414"/>
    </location>
</feature>
<proteinExistence type="inferred from homology"/>
<evidence type="ECO:0000256" key="4">
    <source>
        <dbReference type="ARBA" id="ARBA00020268"/>
    </source>
</evidence>
<feature type="transmembrane region" description="Helical" evidence="13">
    <location>
        <begin position="132"/>
        <end position="149"/>
    </location>
</feature>
<evidence type="ECO:0000256" key="7">
    <source>
        <dbReference type="ARBA" id="ARBA00022475"/>
    </source>
</evidence>
<keyword evidence="7" id="KW-1003">Cell membrane</keyword>
<dbReference type="PIRSF" id="PIRSF006603">
    <property type="entry name" value="DinF"/>
    <property type="match status" value="1"/>
</dbReference>
<sequence length="463" mass="50552">MRAKSFWIQEIQACLQLAIPLAAAQLSEAVINFVDTIMMGQLGPKALAGGALGAVTFTTFLIVSTGMLSAVGAVAAIAFGAGDFPKLRLINAQGFWLTLLLSLPLMLLTWHFTPILRQLGQSEDHLPLTQAYLQSIVWGLPAALGFIALRNMTSALNRPRLVMIIMVTGILLNVGGNYVLMFGKLGFPTLGIAGIGWASTLAFWVKFLLLGIGIFYDRHLKPYHLFTRCYQIHLPVLWELLRIGTPSALLFLVEASLFTVITYLMGLWGTVSLAAHQIALQTAATTFMIPLGIAYATTMRVGQNLGRCDVKSAKRSGIVGILLSSWFMSLMAMILWFFPELVITIYLDVNQAENIEVFELSKSLLKVAAVFQIFDGVQVVANGALRGIKDTKIPLVIGIVCYWLVGFSSGYLLAQRLGLQAIGLWLGCVFGLMTAAVVLTWRFFHKVGYLSGQSCEPIVISNQ</sequence>
<protein>
    <recommendedName>
        <fullName evidence="4">Probable multidrug resistance protein NorM</fullName>
    </recommendedName>
    <alternativeName>
        <fullName evidence="12">Multidrug-efflux transporter</fullName>
    </alternativeName>
</protein>
<dbReference type="EMBL" id="JAIHOM010000031">
    <property type="protein sequence ID" value="MCW6036235.1"/>
    <property type="molecule type" value="Genomic_DNA"/>
</dbReference>
<keyword evidence="9 13" id="KW-1133">Transmembrane helix</keyword>
<feature type="transmembrane region" description="Helical" evidence="13">
    <location>
        <begin position="274"/>
        <end position="296"/>
    </location>
</feature>
<feature type="transmembrane region" description="Helical" evidence="13">
    <location>
        <begin position="161"/>
        <end position="180"/>
    </location>
</feature>
<feature type="transmembrane region" description="Helical" evidence="13">
    <location>
        <begin position="192"/>
        <end position="216"/>
    </location>
</feature>
<evidence type="ECO:0000256" key="6">
    <source>
        <dbReference type="ARBA" id="ARBA00022449"/>
    </source>
</evidence>
<evidence type="ECO:0000256" key="3">
    <source>
        <dbReference type="ARBA" id="ARBA00010199"/>
    </source>
</evidence>
<keyword evidence="10" id="KW-0406">Ion transport</keyword>
<evidence type="ECO:0000256" key="12">
    <source>
        <dbReference type="ARBA" id="ARBA00031636"/>
    </source>
</evidence>
<dbReference type="InterPro" id="IPR050222">
    <property type="entry name" value="MATE_MdtK"/>
</dbReference>